<reference evidence="6" key="1">
    <citation type="journal article" date="2019" name="Int. J. Syst. Evol. Microbiol.">
        <title>The Global Catalogue of Microorganisms (GCM) 10K type strain sequencing project: providing services to taxonomists for standard genome sequencing and annotation.</title>
        <authorList>
            <consortium name="The Broad Institute Genomics Platform"/>
            <consortium name="The Broad Institute Genome Sequencing Center for Infectious Disease"/>
            <person name="Wu L."/>
            <person name="Ma J."/>
        </authorList>
    </citation>
    <scope>NUCLEOTIDE SEQUENCE [LARGE SCALE GENOMIC DNA]</scope>
    <source>
        <strain evidence="6">SHR3</strain>
    </source>
</reference>
<keyword evidence="2" id="KW-0238">DNA-binding</keyword>
<protein>
    <submittedName>
        <fullName evidence="5">MarR family winged helix-turn-helix transcriptional regulator</fullName>
    </submittedName>
</protein>
<dbReference type="InterPro" id="IPR036388">
    <property type="entry name" value="WH-like_DNA-bd_sf"/>
</dbReference>
<dbReference type="PANTHER" id="PTHR42756">
    <property type="entry name" value="TRANSCRIPTIONAL REGULATOR, MARR"/>
    <property type="match status" value="1"/>
</dbReference>
<name>A0ABW1ATJ5_9RHOO</name>
<dbReference type="PROSITE" id="PS50995">
    <property type="entry name" value="HTH_MARR_2"/>
    <property type="match status" value="1"/>
</dbReference>
<dbReference type="Proteomes" id="UP001595974">
    <property type="component" value="Unassembled WGS sequence"/>
</dbReference>
<evidence type="ECO:0000313" key="6">
    <source>
        <dbReference type="Proteomes" id="UP001595974"/>
    </source>
</evidence>
<evidence type="ECO:0000313" key="5">
    <source>
        <dbReference type="EMBL" id="MFC5770617.1"/>
    </source>
</evidence>
<dbReference type="EMBL" id="JBHSOG010000052">
    <property type="protein sequence ID" value="MFC5770617.1"/>
    <property type="molecule type" value="Genomic_DNA"/>
</dbReference>
<evidence type="ECO:0000256" key="2">
    <source>
        <dbReference type="ARBA" id="ARBA00023125"/>
    </source>
</evidence>
<sequence length="156" mass="17927">MPARKSLQSVEEAEDFRFEEFPFYWLAHAHAIYVVEMEKVLKKLGTDMPVRRVLLMLRLRGTASISDLSRHTIIKMSTLTRIVQRMRDDGLVETRTNPSDARVTDVLITPGGEELAARIEQATRKVLARGYEGMSAAEMKFLMQSLQKIFRNFADH</sequence>
<evidence type="ECO:0000256" key="3">
    <source>
        <dbReference type="ARBA" id="ARBA00023163"/>
    </source>
</evidence>
<organism evidence="5 6">
    <name type="scientific">Thauera sinica</name>
    <dbReference type="NCBI Taxonomy" id="2665146"/>
    <lineage>
        <taxon>Bacteria</taxon>
        <taxon>Pseudomonadati</taxon>
        <taxon>Pseudomonadota</taxon>
        <taxon>Betaproteobacteria</taxon>
        <taxon>Rhodocyclales</taxon>
        <taxon>Zoogloeaceae</taxon>
        <taxon>Thauera</taxon>
    </lineage>
</organism>
<comment type="caution">
    <text evidence="5">The sequence shown here is derived from an EMBL/GenBank/DDBJ whole genome shotgun (WGS) entry which is preliminary data.</text>
</comment>
<dbReference type="RefSeq" id="WP_096451337.1">
    <property type="nucleotide sequence ID" value="NZ_JBHSOG010000052.1"/>
</dbReference>
<gene>
    <name evidence="5" type="ORF">ACFPTN_14650</name>
</gene>
<feature type="domain" description="HTH marR-type" evidence="4">
    <location>
        <begin position="1"/>
        <end position="151"/>
    </location>
</feature>
<dbReference type="SMART" id="SM00347">
    <property type="entry name" value="HTH_MARR"/>
    <property type="match status" value="1"/>
</dbReference>
<dbReference type="InterPro" id="IPR036390">
    <property type="entry name" value="WH_DNA-bd_sf"/>
</dbReference>
<dbReference type="PANTHER" id="PTHR42756:SF1">
    <property type="entry name" value="TRANSCRIPTIONAL REPRESSOR OF EMRAB OPERON"/>
    <property type="match status" value="1"/>
</dbReference>
<dbReference type="InterPro" id="IPR000835">
    <property type="entry name" value="HTH_MarR-typ"/>
</dbReference>
<accession>A0ABW1ATJ5</accession>
<evidence type="ECO:0000256" key="1">
    <source>
        <dbReference type="ARBA" id="ARBA00023015"/>
    </source>
</evidence>
<keyword evidence="3" id="KW-0804">Transcription</keyword>
<keyword evidence="6" id="KW-1185">Reference proteome</keyword>
<dbReference type="Pfam" id="PF12802">
    <property type="entry name" value="MarR_2"/>
    <property type="match status" value="1"/>
</dbReference>
<proteinExistence type="predicted"/>
<dbReference type="SUPFAM" id="SSF46785">
    <property type="entry name" value="Winged helix' DNA-binding domain"/>
    <property type="match status" value="1"/>
</dbReference>
<keyword evidence="1" id="KW-0805">Transcription regulation</keyword>
<dbReference type="Gene3D" id="1.10.10.10">
    <property type="entry name" value="Winged helix-like DNA-binding domain superfamily/Winged helix DNA-binding domain"/>
    <property type="match status" value="1"/>
</dbReference>
<evidence type="ECO:0000259" key="4">
    <source>
        <dbReference type="PROSITE" id="PS50995"/>
    </source>
</evidence>